<dbReference type="EMBL" id="LNTU01000002">
    <property type="protein sequence ID" value="KXF78134.1"/>
    <property type="molecule type" value="Genomic_DNA"/>
</dbReference>
<dbReference type="SUPFAM" id="SSF46785">
    <property type="entry name" value="Winged helix' DNA-binding domain"/>
    <property type="match status" value="1"/>
</dbReference>
<dbReference type="PANTHER" id="PTHR44846:SF1">
    <property type="entry name" value="MANNOSYL-D-GLYCERATE TRANSPORT_METABOLISM SYSTEM REPRESSOR MNGR-RELATED"/>
    <property type="match status" value="1"/>
</dbReference>
<dbReference type="Pfam" id="PF00392">
    <property type="entry name" value="GntR"/>
    <property type="match status" value="1"/>
</dbReference>
<evidence type="ECO:0000259" key="4">
    <source>
        <dbReference type="PROSITE" id="PS50949"/>
    </source>
</evidence>
<dbReference type="CDD" id="cd07377">
    <property type="entry name" value="WHTH_GntR"/>
    <property type="match status" value="1"/>
</dbReference>
<organism evidence="5 6">
    <name type="scientific">Paramesorhizobium deserti</name>
    <dbReference type="NCBI Taxonomy" id="1494590"/>
    <lineage>
        <taxon>Bacteria</taxon>
        <taxon>Pseudomonadati</taxon>
        <taxon>Pseudomonadota</taxon>
        <taxon>Alphaproteobacteria</taxon>
        <taxon>Hyphomicrobiales</taxon>
        <taxon>Phyllobacteriaceae</taxon>
        <taxon>Paramesorhizobium</taxon>
    </lineage>
</organism>
<dbReference type="PANTHER" id="PTHR44846">
    <property type="entry name" value="MANNOSYL-D-GLYCERATE TRANSPORT/METABOLISM SYSTEM REPRESSOR MNGR-RELATED"/>
    <property type="match status" value="1"/>
</dbReference>
<gene>
    <name evidence="5" type="ORF">ATN84_23480</name>
</gene>
<protein>
    <submittedName>
        <fullName evidence="5">GntR family transcriptional regulator</fullName>
    </submittedName>
</protein>
<accession>A0A135HY46</accession>
<evidence type="ECO:0000256" key="1">
    <source>
        <dbReference type="ARBA" id="ARBA00023015"/>
    </source>
</evidence>
<dbReference type="STRING" id="1494590.ATN84_23480"/>
<dbReference type="Pfam" id="PF07702">
    <property type="entry name" value="UTRA"/>
    <property type="match status" value="1"/>
</dbReference>
<dbReference type="Gene3D" id="1.10.10.10">
    <property type="entry name" value="Winged helix-like DNA-binding domain superfamily/Winged helix DNA-binding domain"/>
    <property type="match status" value="1"/>
</dbReference>
<dbReference type="SUPFAM" id="SSF64288">
    <property type="entry name" value="Chorismate lyase-like"/>
    <property type="match status" value="1"/>
</dbReference>
<dbReference type="InterPro" id="IPR050679">
    <property type="entry name" value="Bact_HTH_transcr_reg"/>
</dbReference>
<feature type="domain" description="HTH gntR-type" evidence="4">
    <location>
        <begin position="13"/>
        <end position="81"/>
    </location>
</feature>
<dbReference type="GO" id="GO:0045892">
    <property type="term" value="P:negative regulation of DNA-templated transcription"/>
    <property type="evidence" value="ECO:0007669"/>
    <property type="project" value="TreeGrafter"/>
</dbReference>
<dbReference type="GO" id="GO:0003700">
    <property type="term" value="F:DNA-binding transcription factor activity"/>
    <property type="evidence" value="ECO:0007669"/>
    <property type="project" value="InterPro"/>
</dbReference>
<evidence type="ECO:0000256" key="3">
    <source>
        <dbReference type="ARBA" id="ARBA00023163"/>
    </source>
</evidence>
<keyword evidence="6" id="KW-1185">Reference proteome</keyword>
<keyword evidence="1" id="KW-0805">Transcription regulation</keyword>
<keyword evidence="2" id="KW-0238">DNA-binding</keyword>
<dbReference type="InterPro" id="IPR000524">
    <property type="entry name" value="Tscrpt_reg_HTH_GntR"/>
</dbReference>
<dbReference type="InterPro" id="IPR036388">
    <property type="entry name" value="WH-like_DNA-bd_sf"/>
</dbReference>
<evidence type="ECO:0000313" key="6">
    <source>
        <dbReference type="Proteomes" id="UP000070107"/>
    </source>
</evidence>
<name>A0A135HY46_9HYPH</name>
<dbReference type="PROSITE" id="PS50949">
    <property type="entry name" value="HTH_GNTR"/>
    <property type="match status" value="1"/>
</dbReference>
<dbReference type="Proteomes" id="UP000070107">
    <property type="component" value="Unassembled WGS sequence"/>
</dbReference>
<sequence>MKSVDAPGIDTRLPAYLQLRDRLAARIGNGEWGLETALPSENILSAETGLSVGTVRKAMQMLVDEGLLERRRGSGTYLRTPAFNASLFRFFSVQMPEGQGTIPTSRILSRRVEKAPAPAAALFGEADAIHVDRLRGDSERVLMTEDIWLRQSSFRGFDTLPASNVGPLLYPLFLERFGVFISRAIDEVSFSTAEAVIAGRLGIDEGAPIAVIERTAYSADGRPVEWRVARGSASWFRYRSHVGPA</sequence>
<dbReference type="OrthoDB" id="7989071at2"/>
<evidence type="ECO:0000313" key="5">
    <source>
        <dbReference type="EMBL" id="KXF78134.1"/>
    </source>
</evidence>
<dbReference type="GO" id="GO:0003677">
    <property type="term" value="F:DNA binding"/>
    <property type="evidence" value="ECO:0007669"/>
    <property type="project" value="UniProtKB-KW"/>
</dbReference>
<dbReference type="AlphaFoldDB" id="A0A135HY46"/>
<dbReference type="RefSeq" id="WP_068880973.1">
    <property type="nucleotide sequence ID" value="NZ_LNTU01000002.1"/>
</dbReference>
<dbReference type="SMART" id="SM00345">
    <property type="entry name" value="HTH_GNTR"/>
    <property type="match status" value="1"/>
</dbReference>
<dbReference type="InterPro" id="IPR011663">
    <property type="entry name" value="UTRA"/>
</dbReference>
<dbReference type="InterPro" id="IPR036390">
    <property type="entry name" value="WH_DNA-bd_sf"/>
</dbReference>
<reference evidence="5 6" key="1">
    <citation type="submission" date="2015-11" db="EMBL/GenBank/DDBJ databases">
        <title>Draft genome sequence of Paramesorhizobium deserti A-3-E, a strain highly resistant to diverse beta-lactam antibiotics.</title>
        <authorList>
            <person name="Lv R."/>
            <person name="Yang X."/>
            <person name="Fang N."/>
            <person name="Guo J."/>
            <person name="Luo X."/>
            <person name="Peng F."/>
            <person name="Yang R."/>
            <person name="Cui Y."/>
            <person name="Fang C."/>
            <person name="Song Y."/>
        </authorList>
    </citation>
    <scope>NUCLEOTIDE SEQUENCE [LARGE SCALE GENOMIC DNA]</scope>
    <source>
        <strain evidence="5 6">A-3-E</strain>
    </source>
</reference>
<dbReference type="InterPro" id="IPR028978">
    <property type="entry name" value="Chorismate_lyase_/UTRA_dom_sf"/>
</dbReference>
<keyword evidence="3" id="KW-0804">Transcription</keyword>
<comment type="caution">
    <text evidence="5">The sequence shown here is derived from an EMBL/GenBank/DDBJ whole genome shotgun (WGS) entry which is preliminary data.</text>
</comment>
<evidence type="ECO:0000256" key="2">
    <source>
        <dbReference type="ARBA" id="ARBA00023125"/>
    </source>
</evidence>
<proteinExistence type="predicted"/>
<dbReference type="Gene3D" id="3.40.1410.10">
    <property type="entry name" value="Chorismate lyase-like"/>
    <property type="match status" value="1"/>
</dbReference>
<dbReference type="SMART" id="SM00866">
    <property type="entry name" value="UTRA"/>
    <property type="match status" value="1"/>
</dbReference>